<gene>
    <name evidence="2" type="ORF">AVDCRST_MAG04-2690</name>
</gene>
<feature type="non-terminal residue" evidence="2">
    <location>
        <position position="173"/>
    </location>
</feature>
<dbReference type="EMBL" id="CADCTL010000181">
    <property type="protein sequence ID" value="CAA9260967.1"/>
    <property type="molecule type" value="Genomic_DNA"/>
</dbReference>
<feature type="compositionally biased region" description="Low complexity" evidence="1">
    <location>
        <begin position="23"/>
        <end position="34"/>
    </location>
</feature>
<feature type="non-terminal residue" evidence="2">
    <location>
        <position position="1"/>
    </location>
</feature>
<evidence type="ECO:0000256" key="1">
    <source>
        <dbReference type="SAM" id="MobiDB-lite"/>
    </source>
</evidence>
<accession>A0A6J4IVC9</accession>
<feature type="compositionally biased region" description="Basic residues" evidence="1">
    <location>
        <begin position="40"/>
        <end position="66"/>
    </location>
</feature>
<sequence length="173" mass="17686">GPRLRPRSAHPHADAGRRHASLARRAAPGALPARTEPGARARHAVPRPARRRTRLGPGRHLRRVPRRGADRGADRPAALPGPRRGARRRGAGGRSAAGSARGALAGMAFAAGPAGLAPARDGAEQGDGGPGARVAGRVDGEPARARRACGGTAAVALPRRPVGTPGDVRVRRV</sequence>
<name>A0A6J4IVC9_9PROT</name>
<feature type="compositionally biased region" description="Basic residues" evidence="1">
    <location>
        <begin position="1"/>
        <end position="10"/>
    </location>
</feature>
<dbReference type="AlphaFoldDB" id="A0A6J4IVC9"/>
<feature type="region of interest" description="Disordered" evidence="1">
    <location>
        <begin position="1"/>
        <end position="101"/>
    </location>
</feature>
<protein>
    <submittedName>
        <fullName evidence="2">Uncharacterized protein</fullName>
    </submittedName>
</protein>
<feature type="region of interest" description="Disordered" evidence="1">
    <location>
        <begin position="113"/>
        <end position="149"/>
    </location>
</feature>
<organism evidence="2">
    <name type="scientific">uncultured Acetobacteraceae bacterium</name>
    <dbReference type="NCBI Taxonomy" id="169975"/>
    <lineage>
        <taxon>Bacteria</taxon>
        <taxon>Pseudomonadati</taxon>
        <taxon>Pseudomonadota</taxon>
        <taxon>Alphaproteobacteria</taxon>
        <taxon>Acetobacterales</taxon>
        <taxon>Acetobacteraceae</taxon>
        <taxon>environmental samples</taxon>
    </lineage>
</organism>
<reference evidence="2" key="1">
    <citation type="submission" date="2020-02" db="EMBL/GenBank/DDBJ databases">
        <authorList>
            <person name="Meier V. D."/>
        </authorList>
    </citation>
    <scope>NUCLEOTIDE SEQUENCE</scope>
    <source>
        <strain evidence="2">AVDCRST_MAG04</strain>
    </source>
</reference>
<evidence type="ECO:0000313" key="2">
    <source>
        <dbReference type="EMBL" id="CAA9260967.1"/>
    </source>
</evidence>
<proteinExistence type="predicted"/>